<dbReference type="SUPFAM" id="SSF48371">
    <property type="entry name" value="ARM repeat"/>
    <property type="match status" value="3"/>
</dbReference>
<dbReference type="PANTHER" id="PTHR17695">
    <property type="entry name" value="SMALL SUBUNIT PROCESSOME COMPONENT 20 HOMOLOG"/>
    <property type="match status" value="1"/>
</dbReference>
<sequence length="2664" mass="308288">MKNTRKRHKASNPHKFQTFSERISQIDVNIFHKVKHPYEEEDEDDGTSYSRCLKRLKNDNFSAEFTELCKILPHDIYSLPQLIVQQQKLVDLLVSHIKSCDLEALPPALELLVAIAQDLRTDFYPFFHPLILRECVRLLDSRDPEQIECVFNCLAHMFKYLWAPIVKNINSVLPDLLPLLSCSKPRYINEFAAESFAFVARKVKDKPSFVRLSLKNVKKNQDELVGVARLFFEVITNVGQQLQRCAEEFLTLLLEELNNRKWSELLLIICESLMSDITRFVSIQTNVSAIWKSFFNVGDKYSAWWLEHRDEHNAYNLYMIFKIAQHLLTSRTLILRDPEKFMAFLVPLGKDPEVRRFKQLHGIIVDITSYILSQERFARNIKNTTDIIIKIIENIEDEVLLVQFCEVLIQQPQYELLVFREFLKLFQMKSLNKFLVQFLVKIIWMKTKFSVSENRNLKFYFTCLKSVPDSFNQYLLDCIPCKSKEITSSVEEILSAILILCGVEKCRESFCKKIDDAIVELCRIIDDGNEEHIAKILYILLMACQYRSTCMDFQVDSDLIFKTAMKYINSCNFLCSLRLLQLQTLQVDLKPLHSNKISLINNLSSPFHKVRLFTLQVLVKMKTHEIFETMLNVESIIPSVENYREKLNLLQNLQYNEELASSNGEDFVEIAIVKFLFGNLYINFQYLWEPTQNLIRSYLENSQSIWPTMEHQLNEAVTNTLDSVKMMENFSVNFEDDCIREHFYEINGVDDRPDFYNFRCLLLETLVSAKNLSFTSKSFAVDLFLNFIKSEYKSSVFEYRTLINIKKMEEDLTDTENDDTEDSSGKTERGQRLKPDQNLNKLLVLFLKLINNFPFLVPQNIRSEILDIYFDFLTNKNSEIQQLAVTFICKSRALSVYKERLQLLTKESTLKDELLNIKLDMNSDVLPEQDKPLIMKIVLKVLFGKVKRKCPPQLRDSIFEFLAGCDDSYIVSFFNLFFSCKQFSVVAEESSSPLSYLAEEVDLENTISPSCLSSYASTVVDLFNRCGKLLKLKCLTYLLRVLFKIMANWRLVSAARAEVHKGYYGLLNKIRLTSFAAISYFVDNFHYEWSKDEIEVLLQLFVDPWVEKIPDECLQSPNQVLRLLIKFTNNTRYFPILARRCETLSPIDAIVRLLESDKTYFNVKNTALEIIERLLTLEGDIKERSQAPSATTDVEDFSDLFYLLDEDFVSSYKRDKHFGKILLQPHIPTILQYLQKQLTKKFVKLDGLYMLILQNISAFALDEVSSCRLLDLLMPTLRNKATADDADVLPLLQVVSDLFKTFRNHDNFEKYLLQAGQLFNMVTSGTVRAALCDLVKYISAKTDSKLVDGDLVQGLNLNDKRWLEQPDYAGRLETFQKIKAGCDSGELSLYSGVFIVFNCIYTVKTEKDMGLRDHAGLCLKRICPAMCTKFADKPNELNFFLNIVLLPLIKEGIESKLENYQYESILLLGHMVRECSSAHFVFRNLFPLCDAANLENDFFENIYHLQNFRRIKALKRFNEIMSLEVKPMQPYSLMFLHPLISQYLLSQKFSTEHSLINNAIEALKIICHFCPWRQYEKILKLYIVEMRKNVSMRKQAIRIVSTILDAFHFDISQANEEDFRKATKSGAKNNIREKESKDEPMEVDEEEIVKVEKSSVPVVKRINVLCRSDAVRVYQTIKTFLIPSLDNAFMIYEDAEKYHKLSRKNSNDDKEELAVMSIPVSFAAIKLLKRLPHTLLESYISRVFLKLCTYLQSRLPSIRLTARETMQNILLEVGPSYLPQLLSEMTSILTKGFQVHVLVFTSHAVLEKLQPTFTKGVIDPCIDRILEICIVDLFGKVAEEKEVDKISSKIPETKGNISYNMLRILAEYASENRILDLVLPFKEIIASHMSSKRINKVSRCLHYITTGLTHNKFILAEDLLIFSYGVSHDCIPTLVAERENEEVRLEPETPFKRSDSFLIPEEPRNMVAEKRKICVRTNAHVIIGFGLEILSVLLKRETIVSSAYLPHLDPFVPLINDCLQSQHIELVVLALKCLSRLLLRDLPSMKEESIAENILNSVFTLLGKYSLSGTTTKNEELVMAATKVAQVLMHPKLGVKIPVSQLQVLLYVVEDLLKNRTHYATGYSVLGTIISRKFETPEFHELMQTTANLSIQSYHDDMRYKAQDALCRYLMYYAPNKRYCRFVKFYISQLEYAEQFGRKSALEMLKKLIDGVLLMKQKASTSGKKEMYESRLQLTRAAFLDLCPLVFVQLSFRLIVDDSPECKKMAADLISEIISFTAGEKEGTDLYNITLVWLKDKKIRDRRLAVQLFGLIVVVQKERFLSKLETLLPLMNEQFYLGSSDGPGKFVRAPVVKKSAEEEANKDHLLFQVLQFYNTVFNVYPTFLSDKSNLEHVSQIGENCQILLGHAHEWVRLEAARVLVAIFKSMNASEIASIINGKTSHQSGFLHDENAKPVVRSLCLDLCDQLAPGADVREELLKATAVNLIFLAEVLQDVKYKAEDEKLSLRWLMKKVSKQCALEVVRSPFKYSVRNIVFNYFAALTKKLRAEKLSKVLSVIMLPLLRELSTTDEQGLEIRRVAKEVISYYRPLERYDEAVTEVQRILDIKRAKRKSQKAHMNITDPERAARRKVKIQLKKKEQRKRKLEKIRKRKFRSGKKKPVVIDDD</sequence>
<dbReference type="InterPro" id="IPR011989">
    <property type="entry name" value="ARM-like"/>
</dbReference>
<protein>
    <recommendedName>
        <fullName evidence="7">Small subunit processome component 20 homolog</fullName>
    </recommendedName>
</protein>
<evidence type="ECO:0000256" key="1">
    <source>
        <dbReference type="SAM" id="MobiDB-lite"/>
    </source>
</evidence>
<dbReference type="Pfam" id="PF23099">
    <property type="entry name" value="UTP20_C"/>
    <property type="match status" value="1"/>
</dbReference>
<feature type="compositionally biased region" description="Acidic residues" evidence="1">
    <location>
        <begin position="813"/>
        <end position="822"/>
    </location>
</feature>
<proteinExistence type="predicted"/>
<feature type="region of interest" description="Disordered" evidence="1">
    <location>
        <begin position="813"/>
        <end position="832"/>
    </location>
</feature>
<dbReference type="GO" id="GO:0030686">
    <property type="term" value="C:90S preribosome"/>
    <property type="evidence" value="ECO:0007669"/>
    <property type="project" value="TreeGrafter"/>
</dbReference>
<evidence type="ECO:0000259" key="2">
    <source>
        <dbReference type="Pfam" id="PF07539"/>
    </source>
</evidence>
<feature type="domain" description="U3 small nucleolar RNA-associated protein 20 C-terminal" evidence="4">
    <location>
        <begin position="2302"/>
        <end position="2644"/>
    </location>
</feature>
<dbReference type="InterPro" id="IPR011430">
    <property type="entry name" value="UTP20_N"/>
</dbReference>
<feature type="domain" description="U3 small nucleolar RNA-associated protein 20" evidence="3">
    <location>
        <begin position="1709"/>
        <end position="1926"/>
    </location>
</feature>
<dbReference type="InterPro" id="IPR057525">
    <property type="entry name" value="UTP20_C"/>
</dbReference>
<feature type="domain" description="U3 small nucleolar RNA-associated protein 20 N-terminal" evidence="2">
    <location>
        <begin position="843"/>
        <end position="1456"/>
    </location>
</feature>
<organism evidence="5 6">
    <name type="scientific">Parthenolecanium corni</name>
    <dbReference type="NCBI Taxonomy" id="536013"/>
    <lineage>
        <taxon>Eukaryota</taxon>
        <taxon>Metazoa</taxon>
        <taxon>Ecdysozoa</taxon>
        <taxon>Arthropoda</taxon>
        <taxon>Hexapoda</taxon>
        <taxon>Insecta</taxon>
        <taxon>Pterygota</taxon>
        <taxon>Neoptera</taxon>
        <taxon>Paraneoptera</taxon>
        <taxon>Hemiptera</taxon>
        <taxon>Sternorrhyncha</taxon>
        <taxon>Coccoidea</taxon>
        <taxon>Coccidae</taxon>
        <taxon>Parthenolecanium</taxon>
    </lineage>
</organism>
<keyword evidence="6" id="KW-1185">Reference proteome</keyword>
<reference evidence="5 6" key="1">
    <citation type="submission" date="2024-03" db="EMBL/GenBank/DDBJ databases">
        <title>Adaptation during the transition from Ophiocordyceps entomopathogen to insect associate is accompanied by gene loss and intensified selection.</title>
        <authorList>
            <person name="Ward C.M."/>
            <person name="Onetto C.A."/>
            <person name="Borneman A.R."/>
        </authorList>
    </citation>
    <scope>NUCLEOTIDE SEQUENCE [LARGE SCALE GENOMIC DNA]</scope>
    <source>
        <strain evidence="5">AWRI1</strain>
        <tissue evidence="5">Single Adult Female</tissue>
    </source>
</reference>
<dbReference type="PANTHER" id="PTHR17695:SF11">
    <property type="entry name" value="SMALL SUBUNIT PROCESSOME COMPONENT 20 HOMOLOG"/>
    <property type="match status" value="1"/>
</dbReference>
<dbReference type="Pfam" id="PF07539">
    <property type="entry name" value="UTP20_N"/>
    <property type="match status" value="1"/>
</dbReference>
<evidence type="ECO:0000313" key="5">
    <source>
        <dbReference type="EMBL" id="KAK7575883.1"/>
    </source>
</evidence>
<dbReference type="InterPro" id="IPR052575">
    <property type="entry name" value="SSU_processome_comp_20"/>
</dbReference>
<dbReference type="InterPro" id="IPR046523">
    <property type="entry name" value="UTP20_dom"/>
</dbReference>
<accession>A0AAN9Y091</accession>
<feature type="compositionally biased region" description="Basic and acidic residues" evidence="1">
    <location>
        <begin position="823"/>
        <end position="832"/>
    </location>
</feature>
<evidence type="ECO:0000313" key="6">
    <source>
        <dbReference type="Proteomes" id="UP001367676"/>
    </source>
</evidence>
<evidence type="ECO:0000259" key="4">
    <source>
        <dbReference type="Pfam" id="PF23099"/>
    </source>
</evidence>
<dbReference type="Pfam" id="PF20416">
    <property type="entry name" value="UTP20"/>
    <property type="match status" value="1"/>
</dbReference>
<comment type="caution">
    <text evidence="5">The sequence shown here is derived from an EMBL/GenBank/DDBJ whole genome shotgun (WGS) entry which is preliminary data.</text>
</comment>
<feature type="compositionally biased region" description="Basic residues" evidence="1">
    <location>
        <begin position="2625"/>
        <end position="2658"/>
    </location>
</feature>
<dbReference type="Proteomes" id="UP001367676">
    <property type="component" value="Unassembled WGS sequence"/>
</dbReference>
<evidence type="ECO:0008006" key="7">
    <source>
        <dbReference type="Google" id="ProtNLM"/>
    </source>
</evidence>
<dbReference type="Gene3D" id="1.25.10.10">
    <property type="entry name" value="Leucine-rich Repeat Variant"/>
    <property type="match status" value="2"/>
</dbReference>
<name>A0AAN9Y091_9HEMI</name>
<dbReference type="GO" id="GO:0032040">
    <property type="term" value="C:small-subunit processome"/>
    <property type="evidence" value="ECO:0007669"/>
    <property type="project" value="TreeGrafter"/>
</dbReference>
<feature type="region of interest" description="Disordered" evidence="1">
    <location>
        <begin position="2612"/>
        <end position="2664"/>
    </location>
</feature>
<dbReference type="InterPro" id="IPR016024">
    <property type="entry name" value="ARM-type_fold"/>
</dbReference>
<gene>
    <name evidence="5" type="ORF">V9T40_012169</name>
</gene>
<evidence type="ECO:0000259" key="3">
    <source>
        <dbReference type="Pfam" id="PF20416"/>
    </source>
</evidence>
<dbReference type="EMBL" id="JBBCAQ010000036">
    <property type="protein sequence ID" value="KAK7575883.1"/>
    <property type="molecule type" value="Genomic_DNA"/>
</dbReference>